<proteinExistence type="inferred from homology"/>
<dbReference type="InterPro" id="IPR036188">
    <property type="entry name" value="FAD/NAD-bd_sf"/>
</dbReference>
<dbReference type="SUPFAM" id="SSF51905">
    <property type="entry name" value="FAD/NAD(P)-binding domain"/>
    <property type="match status" value="2"/>
</dbReference>
<evidence type="ECO:0000313" key="6">
    <source>
        <dbReference type="Proteomes" id="UP001610446"/>
    </source>
</evidence>
<name>A0ABR4IVU2_9EURO</name>
<dbReference type="Proteomes" id="UP001610446">
    <property type="component" value="Unassembled WGS sequence"/>
</dbReference>
<keyword evidence="3" id="KW-0285">Flavoprotein</keyword>
<comment type="similarity">
    <text evidence="2">Belongs to the FAD-binding monooxygenase family.</text>
</comment>
<comment type="caution">
    <text evidence="5">The sequence shown here is derived from an EMBL/GenBank/DDBJ whole genome shotgun (WGS) entry which is preliminary data.</text>
</comment>
<accession>A0ABR4IVU2</accession>
<gene>
    <name evidence="5" type="ORF">BJY01DRAFT_254122</name>
</gene>
<evidence type="ECO:0008006" key="7">
    <source>
        <dbReference type="Google" id="ProtNLM"/>
    </source>
</evidence>
<sequence>MGSQGPTEIRRHKLLLVGTGGNGIGVAAELKQNGIDDFRIISRHSDFGGAWHANGYPGCYTDVPSMAYQMTRKIRGDWPERFASRAEMGRYLRSIATENDLYAHTDFDTEMLEAEWLDGELCWQVSTSNGVYLARFLLTATGYLDEPNIPKIPGLDSFPGRVFHSSLWPADYTGSGDVVAVVGTGSSGAQIVPALQKIASRVVVLQRTATYILPRGDLEYTDAERHDYKTKPDKHADRRNEARKEYDEFWEAMVLAKDTSYSQRMGAEWHAKIDEFGLSPALQKMVTPDVPFGFRRPIMSDDYYRAIGESNVDFVAGSLHSVDGGRIKASTGQEFNVDAIAMATGFKFLGATIDRIKRRDGVVISKHQQGHLRAYKAVTPAMCPNLFLIGGSAPNSMCWDGFFPQAVYPPYVMEMIKYMDAKGIRAMEVREEAEIAWKRKADSILEKSPFSKDPNSFMMDATGHNKAIFPGGLNDMRDELSTFDPTAYDVLA</sequence>
<dbReference type="Pfam" id="PF13738">
    <property type="entry name" value="Pyr_redox_3"/>
    <property type="match status" value="1"/>
</dbReference>
<reference evidence="5 6" key="1">
    <citation type="submission" date="2024-07" db="EMBL/GenBank/DDBJ databases">
        <title>Section-level genome sequencing and comparative genomics of Aspergillus sections Usti and Cavernicolus.</title>
        <authorList>
            <consortium name="Lawrence Berkeley National Laboratory"/>
            <person name="Nybo J.L."/>
            <person name="Vesth T.C."/>
            <person name="Theobald S."/>
            <person name="Frisvad J.C."/>
            <person name="Larsen T.O."/>
            <person name="Kjaerboelling I."/>
            <person name="Rothschild-Mancinelli K."/>
            <person name="Lyhne E.K."/>
            <person name="Kogle M.E."/>
            <person name="Barry K."/>
            <person name="Clum A."/>
            <person name="Na H."/>
            <person name="Ledsgaard L."/>
            <person name="Lin J."/>
            <person name="Lipzen A."/>
            <person name="Kuo A."/>
            <person name="Riley R."/>
            <person name="Mondo S."/>
            <person name="Labutti K."/>
            <person name="Haridas S."/>
            <person name="Pangalinan J."/>
            <person name="Salamov A.A."/>
            <person name="Simmons B.A."/>
            <person name="Magnuson J.K."/>
            <person name="Chen J."/>
            <person name="Drula E."/>
            <person name="Henrissat B."/>
            <person name="Wiebenga A."/>
            <person name="Lubbers R.J."/>
            <person name="Gomes A.C."/>
            <person name="Makela M.R."/>
            <person name="Stajich J."/>
            <person name="Grigoriev I.V."/>
            <person name="Mortensen U.H."/>
            <person name="De Vries R.P."/>
            <person name="Baker S.E."/>
            <person name="Andersen M.R."/>
        </authorList>
    </citation>
    <scope>NUCLEOTIDE SEQUENCE [LARGE SCALE GENOMIC DNA]</scope>
    <source>
        <strain evidence="5 6">CBS 123904</strain>
    </source>
</reference>
<evidence type="ECO:0000256" key="4">
    <source>
        <dbReference type="ARBA" id="ARBA00022827"/>
    </source>
</evidence>
<dbReference type="InterPro" id="IPR051209">
    <property type="entry name" value="FAD-bind_Monooxygenase_sf"/>
</dbReference>
<dbReference type="Gene3D" id="3.50.50.60">
    <property type="entry name" value="FAD/NAD(P)-binding domain"/>
    <property type="match status" value="3"/>
</dbReference>
<evidence type="ECO:0000256" key="3">
    <source>
        <dbReference type="ARBA" id="ARBA00022630"/>
    </source>
</evidence>
<evidence type="ECO:0000256" key="2">
    <source>
        <dbReference type="ARBA" id="ARBA00010139"/>
    </source>
</evidence>
<comment type="cofactor">
    <cofactor evidence="1">
        <name>FAD</name>
        <dbReference type="ChEBI" id="CHEBI:57692"/>
    </cofactor>
</comment>
<evidence type="ECO:0000313" key="5">
    <source>
        <dbReference type="EMBL" id="KAL2831870.1"/>
    </source>
</evidence>
<evidence type="ECO:0000256" key="1">
    <source>
        <dbReference type="ARBA" id="ARBA00001974"/>
    </source>
</evidence>
<dbReference type="PANTHER" id="PTHR42877:SF4">
    <property type="entry name" value="FAD_NAD(P)-BINDING DOMAIN-CONTAINING PROTEIN-RELATED"/>
    <property type="match status" value="1"/>
</dbReference>
<keyword evidence="4" id="KW-0274">FAD</keyword>
<keyword evidence="6" id="KW-1185">Reference proteome</keyword>
<organism evidence="5 6">
    <name type="scientific">Aspergillus pseudoustus</name>
    <dbReference type="NCBI Taxonomy" id="1810923"/>
    <lineage>
        <taxon>Eukaryota</taxon>
        <taxon>Fungi</taxon>
        <taxon>Dikarya</taxon>
        <taxon>Ascomycota</taxon>
        <taxon>Pezizomycotina</taxon>
        <taxon>Eurotiomycetes</taxon>
        <taxon>Eurotiomycetidae</taxon>
        <taxon>Eurotiales</taxon>
        <taxon>Aspergillaceae</taxon>
        <taxon>Aspergillus</taxon>
        <taxon>Aspergillus subgen. Nidulantes</taxon>
    </lineage>
</organism>
<dbReference type="EMBL" id="JBFXLU010000275">
    <property type="protein sequence ID" value="KAL2831870.1"/>
    <property type="molecule type" value="Genomic_DNA"/>
</dbReference>
<dbReference type="PANTHER" id="PTHR42877">
    <property type="entry name" value="L-ORNITHINE N(5)-MONOOXYGENASE-RELATED"/>
    <property type="match status" value="1"/>
</dbReference>
<protein>
    <recommendedName>
        <fullName evidence="7">FAD/NAD(P)-binding domain-containing protein</fullName>
    </recommendedName>
</protein>